<comment type="caution">
    <text evidence="1">The sequence shown here is derived from an EMBL/GenBank/DDBJ whole genome shotgun (WGS) entry which is preliminary data.</text>
</comment>
<gene>
    <name evidence="1" type="ORF">GN958_ATG10117</name>
</gene>
<dbReference type="AlphaFoldDB" id="A0A8S9UNW4"/>
<dbReference type="Proteomes" id="UP000704712">
    <property type="component" value="Unassembled WGS sequence"/>
</dbReference>
<name>A0A8S9UNW4_PHYIN</name>
<protein>
    <submittedName>
        <fullName evidence="1">Uncharacterized protein</fullName>
    </submittedName>
</protein>
<organism evidence="1 2">
    <name type="scientific">Phytophthora infestans</name>
    <name type="common">Potato late blight agent</name>
    <name type="synonym">Botrytis infestans</name>
    <dbReference type="NCBI Taxonomy" id="4787"/>
    <lineage>
        <taxon>Eukaryota</taxon>
        <taxon>Sar</taxon>
        <taxon>Stramenopiles</taxon>
        <taxon>Oomycota</taxon>
        <taxon>Peronosporomycetes</taxon>
        <taxon>Peronosporales</taxon>
        <taxon>Peronosporaceae</taxon>
        <taxon>Phytophthora</taxon>
    </lineage>
</organism>
<accession>A0A8S9UNW4</accession>
<proteinExistence type="predicted"/>
<evidence type="ECO:0000313" key="2">
    <source>
        <dbReference type="Proteomes" id="UP000704712"/>
    </source>
</evidence>
<feature type="non-terminal residue" evidence="1">
    <location>
        <position position="1"/>
    </location>
</feature>
<reference evidence="1" key="1">
    <citation type="submission" date="2020-03" db="EMBL/GenBank/DDBJ databases">
        <title>Hybrid Assembly of Korean Phytophthora infestans isolates.</title>
        <authorList>
            <person name="Prokchorchik M."/>
            <person name="Lee Y."/>
            <person name="Seo J."/>
            <person name="Cho J.-H."/>
            <person name="Park Y.-E."/>
            <person name="Jang D.-C."/>
            <person name="Im J.-S."/>
            <person name="Choi J.-G."/>
            <person name="Park H.-J."/>
            <person name="Lee G.-B."/>
            <person name="Lee Y.-G."/>
            <person name="Hong S.-Y."/>
            <person name="Cho K."/>
            <person name="Sohn K.H."/>
        </authorList>
    </citation>
    <scope>NUCLEOTIDE SEQUENCE</scope>
    <source>
        <strain evidence="1">KR_2_A2</strain>
    </source>
</reference>
<dbReference type="EMBL" id="JAACNO010001418">
    <property type="protein sequence ID" value="KAF4140754.1"/>
    <property type="molecule type" value="Genomic_DNA"/>
</dbReference>
<evidence type="ECO:0000313" key="1">
    <source>
        <dbReference type="EMBL" id="KAF4140754.1"/>
    </source>
</evidence>
<sequence>QLTSISYRTYQHYRHQRLSVLIHLPRIKGRLSRQVWQASRRHFRRRSADDARILLGTRWSWQMELFPAKTCERIIHQLGETHVERVRHHLQKKCTKRLKTKTITSCFPAVLSARNVTEFKKIFALWFYSTGTAFHKVSYSSLLQGLQILHPGVEIPSARELAATEIKGKSVINNVLDFEGESYFLESHYTGSTSHDAVFLAADVKRVLRSVKLTTIVAVVTDSKASSQLMWSTLQKDFSTLSFMGDMMTKIKWLGKLQENRRKLVKFFKTSQLLLAELRRLQRLEDKTALVMPADTRWGTSEKCFSSVLKSAPLDGQRSRLSQGEVQEREGKAAGGLQRGRFNLVSSELDKDHCFVGCVFRCPEDVRAQLKAYSRCLQDVSGASAEIQRDEYAYIGKETREIKLVRDKRVGVQEFWGGLQGFPLLRTVATRRFALSSLSASAERNVLTHKLIHSSERNRLRGRNVEKPGFIFFNAKSIDADDIAEFNDV</sequence>